<dbReference type="GO" id="GO:0000272">
    <property type="term" value="P:polysaccharide catabolic process"/>
    <property type="evidence" value="ECO:0007669"/>
    <property type="project" value="InterPro"/>
</dbReference>
<accession>A0A9D1LIS1</accession>
<evidence type="ECO:0000313" key="7">
    <source>
        <dbReference type="EMBL" id="HIU40271.1"/>
    </source>
</evidence>
<dbReference type="PROSITE" id="PS51766">
    <property type="entry name" value="DOCKERIN"/>
    <property type="match status" value="1"/>
</dbReference>
<dbReference type="Pfam" id="PF13306">
    <property type="entry name" value="LRR_5"/>
    <property type="match status" value="2"/>
</dbReference>
<evidence type="ECO:0000256" key="4">
    <source>
        <dbReference type="ARBA" id="ARBA00022825"/>
    </source>
</evidence>
<dbReference type="Pfam" id="PF00082">
    <property type="entry name" value="Peptidase_S8"/>
    <property type="match status" value="1"/>
</dbReference>
<dbReference type="InterPro" id="IPR015500">
    <property type="entry name" value="Peptidase_S8_subtilisin-rel"/>
</dbReference>
<feature type="active site" description="Charge relay system" evidence="5">
    <location>
        <position position="215"/>
    </location>
</feature>
<dbReference type="InterPro" id="IPR032675">
    <property type="entry name" value="LRR_dom_sf"/>
</dbReference>
<dbReference type="Gene3D" id="1.10.1330.10">
    <property type="entry name" value="Dockerin domain"/>
    <property type="match status" value="1"/>
</dbReference>
<feature type="active site" description="Charge relay system" evidence="5">
    <location>
        <position position="177"/>
    </location>
</feature>
<reference evidence="7" key="2">
    <citation type="journal article" date="2021" name="PeerJ">
        <title>Extensive microbial diversity within the chicken gut microbiome revealed by metagenomics and culture.</title>
        <authorList>
            <person name="Gilroy R."/>
            <person name="Ravi A."/>
            <person name="Getino M."/>
            <person name="Pursley I."/>
            <person name="Horton D.L."/>
            <person name="Alikhan N.F."/>
            <person name="Baker D."/>
            <person name="Gharbi K."/>
            <person name="Hall N."/>
            <person name="Watson M."/>
            <person name="Adriaenssens E.M."/>
            <person name="Foster-Nyarko E."/>
            <person name="Jarju S."/>
            <person name="Secka A."/>
            <person name="Antonio M."/>
            <person name="Oren A."/>
            <person name="Chaudhuri R.R."/>
            <person name="La Ragione R."/>
            <person name="Hildebrand F."/>
            <person name="Pallen M.J."/>
        </authorList>
    </citation>
    <scope>NUCLEOTIDE SEQUENCE</scope>
    <source>
        <strain evidence="7">CHK193-30670</strain>
    </source>
</reference>
<organism evidence="7 8">
    <name type="scientific">Candidatus Aphodocola excrementigallinarum</name>
    <dbReference type="NCBI Taxonomy" id="2840670"/>
    <lineage>
        <taxon>Bacteria</taxon>
        <taxon>Bacillati</taxon>
        <taxon>Bacillota</taxon>
        <taxon>Bacilli</taxon>
        <taxon>Candidatus Aphodocola</taxon>
    </lineage>
</organism>
<evidence type="ECO:0000313" key="8">
    <source>
        <dbReference type="Proteomes" id="UP000824074"/>
    </source>
</evidence>
<dbReference type="GO" id="GO:0006508">
    <property type="term" value="P:proteolysis"/>
    <property type="evidence" value="ECO:0007669"/>
    <property type="project" value="UniProtKB-KW"/>
</dbReference>
<dbReference type="SUPFAM" id="SSF63446">
    <property type="entry name" value="Type I dockerin domain"/>
    <property type="match status" value="1"/>
</dbReference>
<feature type="active site" description="Charge relay system" evidence="5">
    <location>
        <position position="354"/>
    </location>
</feature>
<dbReference type="SUPFAM" id="SSF52058">
    <property type="entry name" value="L domain-like"/>
    <property type="match status" value="1"/>
</dbReference>
<dbReference type="InterPro" id="IPR050131">
    <property type="entry name" value="Peptidase_S8_subtilisin-like"/>
</dbReference>
<dbReference type="InterPro" id="IPR016134">
    <property type="entry name" value="Dockerin_dom"/>
</dbReference>
<dbReference type="Gene3D" id="3.80.10.10">
    <property type="entry name" value="Ribonuclease Inhibitor"/>
    <property type="match status" value="3"/>
</dbReference>
<keyword evidence="4 5" id="KW-0720">Serine protease</keyword>
<keyword evidence="3 5" id="KW-0378">Hydrolase</keyword>
<dbReference type="CDD" id="cd14256">
    <property type="entry name" value="Dockerin_I"/>
    <property type="match status" value="1"/>
</dbReference>
<dbReference type="InterPro" id="IPR000209">
    <property type="entry name" value="Peptidase_S8/S53_dom"/>
</dbReference>
<dbReference type="PROSITE" id="PS51892">
    <property type="entry name" value="SUBTILASE"/>
    <property type="match status" value="1"/>
</dbReference>
<keyword evidence="2 5" id="KW-0645">Protease</keyword>
<dbReference type="Proteomes" id="UP000824074">
    <property type="component" value="Unassembled WGS sequence"/>
</dbReference>
<dbReference type="PANTHER" id="PTHR43806:SF11">
    <property type="entry name" value="CEREVISIN-RELATED"/>
    <property type="match status" value="1"/>
</dbReference>
<dbReference type="GO" id="GO:0004252">
    <property type="term" value="F:serine-type endopeptidase activity"/>
    <property type="evidence" value="ECO:0007669"/>
    <property type="project" value="UniProtKB-UniRule"/>
</dbReference>
<dbReference type="InterPro" id="IPR002105">
    <property type="entry name" value="Dockerin_1_rpt"/>
</dbReference>
<gene>
    <name evidence="7" type="ORF">IAB68_03130</name>
</gene>
<dbReference type="SUPFAM" id="SSF52743">
    <property type="entry name" value="Subtilisin-like"/>
    <property type="match status" value="1"/>
</dbReference>
<protein>
    <submittedName>
        <fullName evidence="7">Leucine-rich repeat protein</fullName>
    </submittedName>
</protein>
<dbReference type="Gene3D" id="3.40.50.200">
    <property type="entry name" value="Peptidase S8/S53 domain"/>
    <property type="match status" value="1"/>
</dbReference>
<sequence length="1494" mass="169087">MKKAICAVILVLIGMFAGVITLQVNRNQKNIISKEEKVKELINISSLSDEFMDNYYEDYTKMVKEDNLDNVLIVISENGIKNDYGATNIVKAPNNQYFLQYKTEKERKNAYEKLKNDDRYVSVEENQTISVTEDNNLLSNENATTYNSWGIEAMGLDYAIDESNKLDLPEVTVAIIDSGLDVKLFNENYPNKLSGVYNAMENTNDINDVRDDLGHGTHIAGTIGEGTPNNVKILAIKVGTNIFYTTNTINALNYILYNEKADVINMSYGSFNSNTSTYQTIEALKQKNIISVAGTGNDDSGNKFYPAAYDNTIATGSIDSNKQRAVNSNYGTTVDFASPGVNILSINGVMSGTSMATPHATSAVATIKSYNKDISFEDTFELLKSTTDDLGDYGWDQYYGYGLINFRNKEFCDGNNCDEYNVFKDDETNITDIIKIETTDTYIPSYNYGNITNLMGAKINIYYSDSEYVTKTLGELDDVEISGYNAEEDTIQNVIINYKNKQATLVVNNENSNEKGYRYEKVDEENIRIVEFLSDGAQPNKVYIPEQIDNYNVISLGDNLFENNDFISSIVIPSSVVEIGNNTFKNANIKTIDMKADSISVGNYAFYGLKELKTIRSTINSLGDYSFANCYSLDNIKLSDDLKEIGAYSFFNDHNLENINIPSGVTSIGKYAFSSTKISSVTIPNTMTEIKEGTFLNCYSLSSVTIPNGVKNIGEYAFQKTIITSLNIPASVEYITSTSFSDITILSSIVVDKNNDFYRSEDDNLIENSTNKLVIGTAKNSNAEIPKSVKIIGERAFAAKTTIDTITIPDGVEKIETYAFYHTNVKEIIVPKSVKTFEEKAFSSNVGVVIWVYYNSPAMQYVQGDNKNYKTIDPYKIDVELSKKEYNAFDTVDTTGIKITAYYYDKNKDEETKTRTETYNSGYTIEYANASDGFRYGDDHFIISVVNNKNYTISKDVSVNVLKLKPIYTIPTDIKAKRYQKLSEIQLPEGFEWMNGDETITEVGVQTFKVKFIPKDTENYEIVENIDINVLVENVKINIIPDISLENKVYDNTYDYPQENIKISNIDSNDYTIISSTTSEKNVGDTNVTIKLKLTDEKFENYSFDNGMQEKEFNLSSKIIPKKLIKPTKSDKIYSYTGKEITFDIVNYDKTAMNLTNNKGINAGEYETIISLNSNNYIWEDDTNEDIILKFKIEKAKLNVIDNSVDKTILYDGKEHALDLDLKYNDDVIIKYIDSNNEYTLDEIPKYSEVGTYVIKYKLYVDNNYTEYYGEKILTIQKNVINNNTIDYEGLYDGKDHSIKIDVDVSDYDIKYSVNNTDYDLTELPTFTEAGEYIVNYKITLKGYNDLVGSNKVKIYGIVKLDSQLQLKDNILLVRKNDFDDLTNKITLYAKSSKFTHYDINKNSVNDIIKTGDSIEININEEKDYLYQLSLLGDVNGDGKISSADYVKIRKHIMQTELIKDDLYFYSADINNDDKISSADYVKIRKYIMNGEEL</sequence>
<comment type="caution">
    <text evidence="7">The sequence shown here is derived from an EMBL/GenBank/DDBJ whole genome shotgun (WGS) entry which is preliminary data.</text>
</comment>
<dbReference type="GO" id="GO:0004553">
    <property type="term" value="F:hydrolase activity, hydrolyzing O-glycosyl compounds"/>
    <property type="evidence" value="ECO:0007669"/>
    <property type="project" value="InterPro"/>
</dbReference>
<evidence type="ECO:0000256" key="5">
    <source>
        <dbReference type="PROSITE-ProRule" id="PRU01240"/>
    </source>
</evidence>
<feature type="domain" description="Dockerin" evidence="6">
    <location>
        <begin position="1428"/>
        <end position="1494"/>
    </location>
</feature>
<dbReference type="InterPro" id="IPR018247">
    <property type="entry name" value="EF_Hand_1_Ca_BS"/>
</dbReference>
<evidence type="ECO:0000256" key="1">
    <source>
        <dbReference type="ARBA" id="ARBA00011073"/>
    </source>
</evidence>
<dbReference type="Pfam" id="PF00404">
    <property type="entry name" value="Dockerin_1"/>
    <property type="match status" value="1"/>
</dbReference>
<evidence type="ECO:0000256" key="3">
    <source>
        <dbReference type="ARBA" id="ARBA00022801"/>
    </source>
</evidence>
<dbReference type="PROSITE" id="PS00018">
    <property type="entry name" value="EF_HAND_1"/>
    <property type="match status" value="2"/>
</dbReference>
<reference evidence="7" key="1">
    <citation type="submission" date="2020-10" db="EMBL/GenBank/DDBJ databases">
        <authorList>
            <person name="Gilroy R."/>
        </authorList>
    </citation>
    <scope>NUCLEOTIDE SEQUENCE</scope>
    <source>
        <strain evidence="7">CHK193-30670</strain>
    </source>
</reference>
<dbReference type="EMBL" id="DVMT01000031">
    <property type="protein sequence ID" value="HIU40271.1"/>
    <property type="molecule type" value="Genomic_DNA"/>
</dbReference>
<proteinExistence type="inferred from homology"/>
<evidence type="ECO:0000259" key="6">
    <source>
        <dbReference type="PROSITE" id="PS51766"/>
    </source>
</evidence>
<dbReference type="InterPro" id="IPR036439">
    <property type="entry name" value="Dockerin_dom_sf"/>
</dbReference>
<dbReference type="InterPro" id="IPR026906">
    <property type="entry name" value="LRR_5"/>
</dbReference>
<comment type="similarity">
    <text evidence="1 5">Belongs to the peptidase S8 family.</text>
</comment>
<dbReference type="InterPro" id="IPR036852">
    <property type="entry name" value="Peptidase_S8/S53_dom_sf"/>
</dbReference>
<evidence type="ECO:0000256" key="2">
    <source>
        <dbReference type="ARBA" id="ARBA00022670"/>
    </source>
</evidence>
<dbReference type="PRINTS" id="PR00723">
    <property type="entry name" value="SUBTILISIN"/>
</dbReference>
<name>A0A9D1LIS1_9FIRM</name>
<dbReference type="PANTHER" id="PTHR43806">
    <property type="entry name" value="PEPTIDASE S8"/>
    <property type="match status" value="1"/>
</dbReference>